<dbReference type="Gene3D" id="3.40.50.1820">
    <property type="entry name" value="alpha/beta hydrolase"/>
    <property type="match status" value="1"/>
</dbReference>
<dbReference type="eggNOG" id="COG2382">
    <property type="taxonomic scope" value="Bacteria"/>
</dbReference>
<dbReference type="PANTHER" id="PTHR48098">
    <property type="entry name" value="ENTEROCHELIN ESTERASE-RELATED"/>
    <property type="match status" value="1"/>
</dbReference>
<keyword evidence="2" id="KW-1185">Reference proteome</keyword>
<dbReference type="EMBL" id="CP007035">
    <property type="protein sequence ID" value="AHF16817.1"/>
    <property type="molecule type" value="Genomic_DNA"/>
</dbReference>
<dbReference type="Pfam" id="PF00756">
    <property type="entry name" value="Esterase"/>
    <property type="match status" value="1"/>
</dbReference>
<organism evidence="1 2">
    <name type="scientific">Niabella soli DSM 19437</name>
    <dbReference type="NCBI Taxonomy" id="929713"/>
    <lineage>
        <taxon>Bacteria</taxon>
        <taxon>Pseudomonadati</taxon>
        <taxon>Bacteroidota</taxon>
        <taxon>Chitinophagia</taxon>
        <taxon>Chitinophagales</taxon>
        <taxon>Chitinophagaceae</taxon>
        <taxon>Niabella</taxon>
    </lineage>
</organism>
<sequence length="273" mass="30458">MSIVNELDYRVEGALFTSTCLKRDVILDFYLPTGVEDLSELSLLLINDGQDLQAMDFKTILSDRYSGGAIGPVLCAGITAGADRKREYGVAATTDYLGRGDRAGSYTTFIINELLPFIAEKYNVKTFRDKAFAGFSLGGLSALDIVWNHPEVFSKAAVFSGSLWWRSIDQDDPAYDDDKDRIMQQQIRNGAYAPGLKFFLQCGLLDEAQDRNNNGIIDAVDDTRDTVAELMKKGYQPEDLFYLELDEGKHDVATWGKAMPVFLEWSWPGGNQK</sequence>
<dbReference type="InterPro" id="IPR029058">
    <property type="entry name" value="AB_hydrolase_fold"/>
</dbReference>
<dbReference type="Proteomes" id="UP000003586">
    <property type="component" value="Chromosome"/>
</dbReference>
<dbReference type="PANTHER" id="PTHR48098:SF6">
    <property type="entry name" value="FERRI-BACILLIBACTIN ESTERASE BESA"/>
    <property type="match status" value="1"/>
</dbReference>
<dbReference type="RefSeq" id="WP_008588497.1">
    <property type="nucleotide sequence ID" value="NZ_CP007035.1"/>
</dbReference>
<proteinExistence type="predicted"/>
<protein>
    <submittedName>
        <fullName evidence="1">Esterase</fullName>
    </submittedName>
</protein>
<dbReference type="HOGENOM" id="CLU_039834_1_2_10"/>
<dbReference type="AlphaFoldDB" id="W0F1D4"/>
<dbReference type="InterPro" id="IPR000801">
    <property type="entry name" value="Esterase-like"/>
</dbReference>
<reference evidence="1 2" key="1">
    <citation type="submission" date="2013-12" db="EMBL/GenBank/DDBJ databases">
        <authorList>
            <consortium name="DOE Joint Genome Institute"/>
            <person name="Eisen J."/>
            <person name="Huntemann M."/>
            <person name="Han J."/>
            <person name="Chen A."/>
            <person name="Kyrpides N."/>
            <person name="Mavromatis K."/>
            <person name="Markowitz V."/>
            <person name="Palaniappan K."/>
            <person name="Ivanova N."/>
            <person name="Schaumberg A."/>
            <person name="Pati A."/>
            <person name="Liolios K."/>
            <person name="Nordberg H.P."/>
            <person name="Cantor M.N."/>
            <person name="Hua S.X."/>
            <person name="Woyke T."/>
        </authorList>
    </citation>
    <scope>NUCLEOTIDE SEQUENCE [LARGE SCALE GENOMIC DNA]</scope>
    <source>
        <strain evidence="2">DSM 19437</strain>
    </source>
</reference>
<name>W0F1D4_9BACT</name>
<dbReference type="KEGG" id="nso:NIASO_19825"/>
<accession>W0F1D4</accession>
<evidence type="ECO:0000313" key="1">
    <source>
        <dbReference type="EMBL" id="AHF16817.1"/>
    </source>
</evidence>
<dbReference type="STRING" id="929713.NIASO_19825"/>
<dbReference type="SUPFAM" id="SSF53474">
    <property type="entry name" value="alpha/beta-Hydrolases"/>
    <property type="match status" value="1"/>
</dbReference>
<gene>
    <name evidence="1" type="ORF">NIASO_19825</name>
</gene>
<evidence type="ECO:0000313" key="2">
    <source>
        <dbReference type="Proteomes" id="UP000003586"/>
    </source>
</evidence>
<dbReference type="OrthoDB" id="9784036at2"/>
<dbReference type="InterPro" id="IPR050583">
    <property type="entry name" value="Mycobacterial_A85_antigen"/>
</dbReference>